<name>A0A0J8VFV8_9GAMM</name>
<protein>
    <submittedName>
        <fullName evidence="1">Uncharacterized protein</fullName>
    </submittedName>
</protein>
<keyword evidence="2" id="KW-1185">Reference proteome</keyword>
<sequence length="82" mass="9346">MIRNRVKWLIQFCQEMDVNIHNNKAKASIVAISMSDSLQDSELGDCFIHAYQAPSSIFMDALQTTDEFNAILNILNEQLLEV</sequence>
<evidence type="ECO:0000313" key="1">
    <source>
        <dbReference type="EMBL" id="PSW27166.1"/>
    </source>
</evidence>
<accession>A0A0J8VFV8</accession>
<dbReference type="AlphaFoldDB" id="A0A0J8VFV8"/>
<dbReference type="STRING" id="680026.AB733_02230"/>
<proteinExistence type="predicted"/>
<dbReference type="OrthoDB" id="5822228at2"/>
<organism evidence="1 2">
    <name type="scientific">Photobacterium swingsii</name>
    <dbReference type="NCBI Taxonomy" id="680026"/>
    <lineage>
        <taxon>Bacteria</taxon>
        <taxon>Pseudomonadati</taxon>
        <taxon>Pseudomonadota</taxon>
        <taxon>Gammaproteobacteria</taxon>
        <taxon>Vibrionales</taxon>
        <taxon>Vibrionaceae</taxon>
        <taxon>Photobacterium</taxon>
    </lineage>
</organism>
<dbReference type="RefSeq" id="WP_048897273.1">
    <property type="nucleotide sequence ID" value="NZ_AP024852.1"/>
</dbReference>
<dbReference type="EMBL" id="PYLZ01000001">
    <property type="protein sequence ID" value="PSW27166.1"/>
    <property type="molecule type" value="Genomic_DNA"/>
</dbReference>
<reference evidence="1 2" key="1">
    <citation type="submission" date="2018-01" db="EMBL/GenBank/DDBJ databases">
        <title>Whole genome sequencing of Histamine producing bacteria.</title>
        <authorList>
            <person name="Butler K."/>
        </authorList>
    </citation>
    <scope>NUCLEOTIDE SEQUENCE [LARGE SCALE GENOMIC DNA]</scope>
    <source>
        <strain evidence="1 2">DSM 24669</strain>
    </source>
</reference>
<comment type="caution">
    <text evidence="1">The sequence shown here is derived from an EMBL/GenBank/DDBJ whole genome shotgun (WGS) entry which is preliminary data.</text>
</comment>
<dbReference type="Proteomes" id="UP000240481">
    <property type="component" value="Unassembled WGS sequence"/>
</dbReference>
<evidence type="ECO:0000313" key="2">
    <source>
        <dbReference type="Proteomes" id="UP000240481"/>
    </source>
</evidence>
<gene>
    <name evidence="1" type="ORF">C9I94_04125</name>
</gene>